<protein>
    <submittedName>
        <fullName evidence="3">SH3 domain-containing protein</fullName>
    </submittedName>
</protein>
<evidence type="ECO:0000313" key="4">
    <source>
        <dbReference type="Proteomes" id="UP000317371"/>
    </source>
</evidence>
<dbReference type="InterPro" id="IPR003646">
    <property type="entry name" value="SH3-like_bac-type"/>
</dbReference>
<dbReference type="NCBIfam" id="TIGR01451">
    <property type="entry name" value="B_ant_repeat"/>
    <property type="match status" value="1"/>
</dbReference>
<sequence length="345" mass="36223">MQVHQKNAVQKGNLVRRLGRHWLVLTVAGLAILVLIVGTPAWAAPVAAPLNQTVPRPTPTLSGEPVPTATPRPSQPDEDDEEEQAPAPSQPADEEPAGENDLSELFAPTQAEALKARVTVTLLNVRAGPGTNHPILGQVRLNDELTVLARNTDSSWWYICCVTGTDQEGWVSAQLVEPLFDRSQSMDLLPLFGEAQPVAVATPAATPTPQTAALALTMSQSPAFVWQGQTLTLQLTVTNTSNVDAVRVELSDELPPMLTFVDASVSEGGQLTHETTAQGTDAFVITWPRLAAGASASATVTVTVAPDLPDGSVFDNLAAAVARNAPSVTAALTIGLPPADLPFAP</sequence>
<dbReference type="EMBL" id="VIGC01000021">
    <property type="protein sequence ID" value="TQE94693.1"/>
    <property type="molecule type" value="Genomic_DNA"/>
</dbReference>
<name>A0A540VEY5_9CHLR</name>
<organism evidence="3 4">
    <name type="scientific">Litorilinea aerophila</name>
    <dbReference type="NCBI Taxonomy" id="1204385"/>
    <lineage>
        <taxon>Bacteria</taxon>
        <taxon>Bacillati</taxon>
        <taxon>Chloroflexota</taxon>
        <taxon>Caldilineae</taxon>
        <taxon>Caldilineales</taxon>
        <taxon>Caldilineaceae</taxon>
        <taxon>Litorilinea</taxon>
    </lineage>
</organism>
<evidence type="ECO:0000256" key="1">
    <source>
        <dbReference type="SAM" id="MobiDB-lite"/>
    </source>
</evidence>
<dbReference type="InParanoid" id="A0A540VEY5"/>
<feature type="region of interest" description="Disordered" evidence="1">
    <location>
        <begin position="54"/>
        <end position="100"/>
    </location>
</feature>
<reference evidence="3 4" key="1">
    <citation type="submission" date="2019-06" db="EMBL/GenBank/DDBJ databases">
        <title>Genome sequence of Litorilinea aerophila BAA-2444.</title>
        <authorList>
            <person name="Maclea K.S."/>
            <person name="Maurais E.G."/>
            <person name="Iannazzi L.C."/>
        </authorList>
    </citation>
    <scope>NUCLEOTIDE SEQUENCE [LARGE SCALE GENOMIC DNA]</scope>
    <source>
        <strain evidence="3 4">ATCC BAA-2444</strain>
    </source>
</reference>
<dbReference type="Pfam" id="PF01345">
    <property type="entry name" value="DUF11"/>
    <property type="match status" value="1"/>
</dbReference>
<dbReference type="RefSeq" id="WP_141611085.1">
    <property type="nucleotide sequence ID" value="NZ_VIGC02000021.1"/>
</dbReference>
<keyword evidence="4" id="KW-1185">Reference proteome</keyword>
<dbReference type="PROSITE" id="PS51781">
    <property type="entry name" value="SH3B"/>
    <property type="match status" value="1"/>
</dbReference>
<evidence type="ECO:0000259" key="2">
    <source>
        <dbReference type="PROSITE" id="PS51781"/>
    </source>
</evidence>
<dbReference type="Gene3D" id="2.60.40.10">
    <property type="entry name" value="Immunoglobulins"/>
    <property type="match status" value="1"/>
</dbReference>
<comment type="caution">
    <text evidence="3">The sequence shown here is derived from an EMBL/GenBank/DDBJ whole genome shotgun (WGS) entry which is preliminary data.</text>
</comment>
<dbReference type="Proteomes" id="UP000317371">
    <property type="component" value="Unassembled WGS sequence"/>
</dbReference>
<dbReference type="SMART" id="SM00287">
    <property type="entry name" value="SH3b"/>
    <property type="match status" value="1"/>
</dbReference>
<dbReference type="InterPro" id="IPR036028">
    <property type="entry name" value="SH3-like_dom_sf"/>
</dbReference>
<accession>A0A540VEY5</accession>
<dbReference type="SUPFAM" id="SSF50044">
    <property type="entry name" value="SH3-domain"/>
    <property type="match status" value="1"/>
</dbReference>
<dbReference type="Gene3D" id="2.30.30.40">
    <property type="entry name" value="SH3 Domains"/>
    <property type="match status" value="1"/>
</dbReference>
<evidence type="ECO:0000313" key="3">
    <source>
        <dbReference type="EMBL" id="TQE94693.1"/>
    </source>
</evidence>
<dbReference type="InterPro" id="IPR001434">
    <property type="entry name" value="OmcB-like_DUF11"/>
</dbReference>
<feature type="domain" description="SH3b" evidence="2">
    <location>
        <begin position="113"/>
        <end position="180"/>
    </location>
</feature>
<dbReference type="InterPro" id="IPR047589">
    <property type="entry name" value="DUF11_rpt"/>
</dbReference>
<dbReference type="AlphaFoldDB" id="A0A540VEY5"/>
<gene>
    <name evidence="3" type="ORF">FKZ61_15650</name>
</gene>
<dbReference type="Pfam" id="PF08239">
    <property type="entry name" value="SH3_3"/>
    <property type="match status" value="1"/>
</dbReference>
<dbReference type="OrthoDB" id="163971at2"/>
<dbReference type="InterPro" id="IPR013783">
    <property type="entry name" value="Ig-like_fold"/>
</dbReference>
<proteinExistence type="predicted"/>